<keyword evidence="2" id="KW-1185">Reference proteome</keyword>
<organism evidence="1 2">
    <name type="scientific">Dreissena polymorpha</name>
    <name type="common">Zebra mussel</name>
    <name type="synonym">Mytilus polymorpha</name>
    <dbReference type="NCBI Taxonomy" id="45954"/>
    <lineage>
        <taxon>Eukaryota</taxon>
        <taxon>Metazoa</taxon>
        <taxon>Spiralia</taxon>
        <taxon>Lophotrochozoa</taxon>
        <taxon>Mollusca</taxon>
        <taxon>Bivalvia</taxon>
        <taxon>Autobranchia</taxon>
        <taxon>Heteroconchia</taxon>
        <taxon>Euheterodonta</taxon>
        <taxon>Imparidentia</taxon>
        <taxon>Neoheterodontei</taxon>
        <taxon>Myida</taxon>
        <taxon>Dreissenoidea</taxon>
        <taxon>Dreissenidae</taxon>
        <taxon>Dreissena</taxon>
    </lineage>
</organism>
<name>A0A9D4JWJ4_DREPO</name>
<dbReference type="AlphaFoldDB" id="A0A9D4JWJ4"/>
<evidence type="ECO:0000313" key="2">
    <source>
        <dbReference type="Proteomes" id="UP000828390"/>
    </source>
</evidence>
<reference evidence="1" key="2">
    <citation type="submission" date="2020-11" db="EMBL/GenBank/DDBJ databases">
        <authorList>
            <person name="McCartney M.A."/>
            <person name="Auch B."/>
            <person name="Kono T."/>
            <person name="Mallez S."/>
            <person name="Becker A."/>
            <person name="Gohl D.M."/>
            <person name="Silverstein K.A.T."/>
            <person name="Koren S."/>
            <person name="Bechman K.B."/>
            <person name="Herman A."/>
            <person name="Abrahante J.E."/>
            <person name="Garbe J."/>
        </authorList>
    </citation>
    <scope>NUCLEOTIDE SEQUENCE</scope>
    <source>
        <strain evidence="1">Duluth1</strain>
        <tissue evidence="1">Whole animal</tissue>
    </source>
</reference>
<protein>
    <submittedName>
        <fullName evidence="1">Uncharacterized protein</fullName>
    </submittedName>
</protein>
<sequence>MYGSLLHVPRRSRRLSGTIADSLGISYMCSYGRDTVADCLVVSCRCPSGLRDYLSTSQTVWGLLHVPRRSWHRRTLSGSLPQEPRRFKRLSGTVEDCLRVYSRCPDGHGIVADCLGVSCRYPDSFGTVADCLEVFCWCSAGLGDYLAPFQTVCESSSGVQKVLAPSQTVWNLL</sequence>
<dbReference type="EMBL" id="JAIWYP010000005">
    <property type="protein sequence ID" value="KAH3826641.1"/>
    <property type="molecule type" value="Genomic_DNA"/>
</dbReference>
<gene>
    <name evidence="1" type="ORF">DPMN_128550</name>
</gene>
<proteinExistence type="predicted"/>
<accession>A0A9D4JWJ4</accession>
<reference evidence="1" key="1">
    <citation type="journal article" date="2019" name="bioRxiv">
        <title>The Genome of the Zebra Mussel, Dreissena polymorpha: A Resource for Invasive Species Research.</title>
        <authorList>
            <person name="McCartney M.A."/>
            <person name="Auch B."/>
            <person name="Kono T."/>
            <person name="Mallez S."/>
            <person name="Zhang Y."/>
            <person name="Obille A."/>
            <person name="Becker A."/>
            <person name="Abrahante J.E."/>
            <person name="Garbe J."/>
            <person name="Badalamenti J.P."/>
            <person name="Herman A."/>
            <person name="Mangelson H."/>
            <person name="Liachko I."/>
            <person name="Sullivan S."/>
            <person name="Sone E.D."/>
            <person name="Koren S."/>
            <person name="Silverstein K.A.T."/>
            <person name="Beckman K.B."/>
            <person name="Gohl D.M."/>
        </authorList>
    </citation>
    <scope>NUCLEOTIDE SEQUENCE</scope>
    <source>
        <strain evidence="1">Duluth1</strain>
        <tissue evidence="1">Whole animal</tissue>
    </source>
</reference>
<comment type="caution">
    <text evidence="1">The sequence shown here is derived from an EMBL/GenBank/DDBJ whole genome shotgun (WGS) entry which is preliminary data.</text>
</comment>
<evidence type="ECO:0000313" key="1">
    <source>
        <dbReference type="EMBL" id="KAH3826641.1"/>
    </source>
</evidence>
<dbReference type="Proteomes" id="UP000828390">
    <property type="component" value="Unassembled WGS sequence"/>
</dbReference>